<accession>A0A0K8P0R7</accession>
<dbReference type="SUPFAM" id="SSF53474">
    <property type="entry name" value="alpha/beta-Hydrolases"/>
    <property type="match status" value="1"/>
</dbReference>
<evidence type="ECO:0000313" key="3">
    <source>
        <dbReference type="Proteomes" id="UP000037660"/>
    </source>
</evidence>
<gene>
    <name evidence="2" type="ORF">ISF6_1984</name>
</gene>
<sequence length="329" mass="35110">MLHALTWALVTGLGGTVAVALALVAFGTRRRPEPLAAVNAVFDGVQWDPPALRTLAARDGAPLAWRSYPAGQAVRTAVLVHGSTADSRAMHALATYLAERGTRCHAIDVRGHGGSGRVRGDIAYEGQLEDDLADLVRHLRDAGEVQGPLWLLGHSSGGGFSLRVAAGAHGGLFDGFVLAAPMIHHAPPLSRPRVGGWAVPFLPRIVGLTTLHALGLRFWEHLPVIAFATPAGDATRTPTYSFRLQRNFRPPMRWADAVRAVRRPTTLLIGDADELFDGQAYRAAITPLNARIAVHLLAGVAHADWYVATPAFEALHQALCRPPAEAPAC</sequence>
<evidence type="ECO:0000313" key="2">
    <source>
        <dbReference type="EMBL" id="GAP36144.1"/>
    </source>
</evidence>
<name>A0A0K8P0R7_PISS1</name>
<organism evidence="2 3">
    <name type="scientific">Piscinibacter sakaiensis</name>
    <name type="common">Ideonella sakaiensis</name>
    <dbReference type="NCBI Taxonomy" id="1547922"/>
    <lineage>
        <taxon>Bacteria</taxon>
        <taxon>Pseudomonadati</taxon>
        <taxon>Pseudomonadota</taxon>
        <taxon>Betaproteobacteria</taxon>
        <taxon>Burkholderiales</taxon>
        <taxon>Sphaerotilaceae</taxon>
        <taxon>Piscinibacter</taxon>
    </lineage>
</organism>
<dbReference type="EC" id="3.1.1.5" evidence="2"/>
<comment type="caution">
    <text evidence="2">The sequence shown here is derived from an EMBL/GenBank/DDBJ whole genome shotgun (WGS) entry which is preliminary data.</text>
</comment>
<dbReference type="RefSeq" id="WP_054020153.1">
    <property type="nucleotide sequence ID" value="NZ_BBYR01000032.1"/>
</dbReference>
<dbReference type="InterPro" id="IPR022742">
    <property type="entry name" value="Hydrolase_4"/>
</dbReference>
<reference evidence="3" key="1">
    <citation type="submission" date="2015-07" db="EMBL/GenBank/DDBJ databases">
        <title>Discovery of a poly(ethylene terephthalate assimilation.</title>
        <authorList>
            <person name="Yoshida S."/>
            <person name="Hiraga K."/>
            <person name="Takehana T."/>
            <person name="Taniguchi I."/>
            <person name="Yamaji H."/>
            <person name="Maeda Y."/>
            <person name="Toyohara K."/>
            <person name="Miyamoto K."/>
            <person name="Kimura Y."/>
            <person name="Oda K."/>
        </authorList>
    </citation>
    <scope>NUCLEOTIDE SEQUENCE [LARGE SCALE GENOMIC DNA]</scope>
    <source>
        <strain evidence="3">NBRC 110686 / TISTR 2288 / 201-F6</strain>
    </source>
</reference>
<proteinExistence type="predicted"/>
<dbReference type="InterPro" id="IPR029058">
    <property type="entry name" value="AB_hydrolase_fold"/>
</dbReference>
<dbReference type="GO" id="GO:0004622">
    <property type="term" value="F:phosphatidylcholine lysophospholipase activity"/>
    <property type="evidence" value="ECO:0007669"/>
    <property type="project" value="UniProtKB-EC"/>
</dbReference>
<dbReference type="InterPro" id="IPR051044">
    <property type="entry name" value="MAG_DAG_Lipase"/>
</dbReference>
<dbReference type="Pfam" id="PF12146">
    <property type="entry name" value="Hydrolase_4"/>
    <property type="match status" value="1"/>
</dbReference>
<dbReference type="STRING" id="1547922.ISF6_1984"/>
<dbReference type="AlphaFoldDB" id="A0A0K8P0R7"/>
<feature type="domain" description="Serine aminopeptidase S33" evidence="1">
    <location>
        <begin position="75"/>
        <end position="302"/>
    </location>
</feature>
<dbReference type="Proteomes" id="UP000037660">
    <property type="component" value="Unassembled WGS sequence"/>
</dbReference>
<dbReference type="OrthoDB" id="9808398at2"/>
<evidence type="ECO:0000259" key="1">
    <source>
        <dbReference type="Pfam" id="PF12146"/>
    </source>
</evidence>
<keyword evidence="2" id="KW-0378">Hydrolase</keyword>
<keyword evidence="3" id="KW-1185">Reference proteome</keyword>
<dbReference type="EMBL" id="BBYR01000032">
    <property type="protein sequence ID" value="GAP36144.1"/>
    <property type="molecule type" value="Genomic_DNA"/>
</dbReference>
<protein>
    <submittedName>
        <fullName evidence="2">Lysophospholipase</fullName>
        <ecNumber evidence="2">3.1.1.5</ecNumber>
    </submittedName>
</protein>
<dbReference type="Gene3D" id="3.40.50.1820">
    <property type="entry name" value="alpha/beta hydrolase"/>
    <property type="match status" value="1"/>
</dbReference>
<reference evidence="2 3" key="2">
    <citation type="journal article" date="2016" name="Science">
        <title>A bacterium that degrades and assimilates poly(ethylene terephthalate).</title>
        <authorList>
            <person name="Yoshida S."/>
            <person name="Hiraga K."/>
            <person name="Takehana T."/>
            <person name="Taniguchi I."/>
            <person name="Yamaji H."/>
            <person name="Maeda Y."/>
            <person name="Toyohara K."/>
            <person name="Miyamoto K."/>
            <person name="Kimura Y."/>
            <person name="Oda K."/>
        </authorList>
    </citation>
    <scope>NUCLEOTIDE SEQUENCE [LARGE SCALE GENOMIC DNA]</scope>
    <source>
        <strain evidence="3">NBRC 110686 / TISTR 2288 / 201-F6</strain>
    </source>
</reference>
<dbReference type="PANTHER" id="PTHR11614">
    <property type="entry name" value="PHOSPHOLIPASE-RELATED"/>
    <property type="match status" value="1"/>
</dbReference>